<evidence type="ECO:0000313" key="3">
    <source>
        <dbReference type="EMBL" id="CAH3142861.1"/>
    </source>
</evidence>
<evidence type="ECO:0000256" key="2">
    <source>
        <dbReference type="SAM" id="SignalP"/>
    </source>
</evidence>
<protein>
    <submittedName>
        <fullName evidence="3">Uncharacterized protein</fullName>
    </submittedName>
</protein>
<sequence length="527" mass="57189">MAFATRPPFCVLILIHVTLIGIMVNSTGADLIRDCVNINVTSCIGRYADIYDALVSDENSYKIQAALYPPKNSSSVRVFVNLNVLNRSRTDASKENYKADVAEYTWSLKCLYAALPAYFLEILSLGSILVTPRTQKLNITIPHFCCNVSVEEREKWIEDVLAALQDIAESPGLREPKLNTAECVIKGHIPNITATGRGDYIKAVLWCPPLCVIMLIPILTLLALDTLTEAARVEKYCKCCSIGNTQNCLGCFRNQEKPLIRSAIWFCYLLMILEASIVFAVVKSSSKKEWEGVPLVFYVTLSVIAVECLVVTIISLKFCKKWGKTMYSCNRLPLIACITLGVYHLCWVAIGIMINPTWGLSIFLIISFSSVALFFVIHEMCNVDHCKSFLFLQRCGVASFGFVGICLAFSAPVLVGQSFYGRETADDILKIVLLFVINAVIVLSYKSRKPPTNTSKCLKAAKEAAAAARALVENITIPQPDGTEVDAVIAAAVTATSSAASATAAAAEAVAAAEAAVVALAAATSSA</sequence>
<feature type="non-terminal residue" evidence="3">
    <location>
        <position position="527"/>
    </location>
</feature>
<comment type="caution">
    <text evidence="3">The sequence shown here is derived from an EMBL/GenBank/DDBJ whole genome shotgun (WGS) entry which is preliminary data.</text>
</comment>
<keyword evidence="1" id="KW-0812">Transmembrane</keyword>
<feature type="signal peptide" evidence="2">
    <location>
        <begin position="1"/>
        <end position="29"/>
    </location>
</feature>
<accession>A0AAU9XB44</accession>
<evidence type="ECO:0000256" key="1">
    <source>
        <dbReference type="SAM" id="Phobius"/>
    </source>
</evidence>
<name>A0AAU9XB44_9CNID</name>
<feature type="transmembrane region" description="Helical" evidence="1">
    <location>
        <begin position="295"/>
        <end position="319"/>
    </location>
</feature>
<proteinExistence type="predicted"/>
<keyword evidence="1" id="KW-0472">Membrane</keyword>
<feature type="transmembrane region" description="Helical" evidence="1">
    <location>
        <begin position="428"/>
        <end position="445"/>
    </location>
</feature>
<feature type="transmembrane region" description="Helical" evidence="1">
    <location>
        <begin position="358"/>
        <end position="377"/>
    </location>
</feature>
<feature type="transmembrane region" description="Helical" evidence="1">
    <location>
        <begin position="389"/>
        <end position="416"/>
    </location>
</feature>
<dbReference type="Proteomes" id="UP001159428">
    <property type="component" value="Unassembled WGS sequence"/>
</dbReference>
<evidence type="ECO:0000313" key="4">
    <source>
        <dbReference type="Proteomes" id="UP001159428"/>
    </source>
</evidence>
<reference evidence="3 4" key="1">
    <citation type="submission" date="2022-05" db="EMBL/GenBank/DDBJ databases">
        <authorList>
            <consortium name="Genoscope - CEA"/>
            <person name="William W."/>
        </authorList>
    </citation>
    <scope>NUCLEOTIDE SEQUENCE [LARGE SCALE GENOMIC DNA]</scope>
</reference>
<dbReference type="AlphaFoldDB" id="A0AAU9XB44"/>
<keyword evidence="1" id="KW-1133">Transmembrane helix</keyword>
<gene>
    <name evidence="3" type="ORF">PMEA_00020301</name>
</gene>
<keyword evidence="4" id="KW-1185">Reference proteome</keyword>
<organism evidence="3 4">
    <name type="scientific">Pocillopora meandrina</name>
    <dbReference type="NCBI Taxonomy" id="46732"/>
    <lineage>
        <taxon>Eukaryota</taxon>
        <taxon>Metazoa</taxon>
        <taxon>Cnidaria</taxon>
        <taxon>Anthozoa</taxon>
        <taxon>Hexacorallia</taxon>
        <taxon>Scleractinia</taxon>
        <taxon>Astrocoeniina</taxon>
        <taxon>Pocilloporidae</taxon>
        <taxon>Pocillopora</taxon>
    </lineage>
</organism>
<keyword evidence="2" id="KW-0732">Signal</keyword>
<feature type="transmembrane region" description="Helical" evidence="1">
    <location>
        <begin position="331"/>
        <end position="352"/>
    </location>
</feature>
<dbReference type="EMBL" id="CALNXJ010000037">
    <property type="protein sequence ID" value="CAH3142861.1"/>
    <property type="molecule type" value="Genomic_DNA"/>
</dbReference>
<feature type="chain" id="PRO_5043347771" evidence="2">
    <location>
        <begin position="30"/>
        <end position="527"/>
    </location>
</feature>
<feature type="transmembrane region" description="Helical" evidence="1">
    <location>
        <begin position="263"/>
        <end position="283"/>
    </location>
</feature>